<keyword evidence="4" id="KW-0106">Calcium</keyword>
<proteinExistence type="predicted"/>
<evidence type="ECO:0000259" key="10">
    <source>
        <dbReference type="PROSITE" id="PS50222"/>
    </source>
</evidence>
<reference evidence="11 12" key="1">
    <citation type="journal article" date="2008" name="Nature">
        <title>The Phaeodactylum genome reveals the evolutionary history of diatom genomes.</title>
        <authorList>
            <person name="Bowler C."/>
            <person name="Allen A.E."/>
            <person name="Badger J.H."/>
            <person name="Grimwood J."/>
            <person name="Jabbari K."/>
            <person name="Kuo A."/>
            <person name="Maheswari U."/>
            <person name="Martens C."/>
            <person name="Maumus F."/>
            <person name="Otillar R.P."/>
            <person name="Rayko E."/>
            <person name="Salamov A."/>
            <person name="Vandepoele K."/>
            <person name="Beszteri B."/>
            <person name="Gruber A."/>
            <person name="Heijde M."/>
            <person name="Katinka M."/>
            <person name="Mock T."/>
            <person name="Valentin K."/>
            <person name="Verret F."/>
            <person name="Berges J.A."/>
            <person name="Brownlee C."/>
            <person name="Cadoret J.P."/>
            <person name="Chiovitti A."/>
            <person name="Choi C.J."/>
            <person name="Coesel S."/>
            <person name="De Martino A."/>
            <person name="Detter J.C."/>
            <person name="Durkin C."/>
            <person name="Falciatore A."/>
            <person name="Fournet J."/>
            <person name="Haruta M."/>
            <person name="Huysman M.J."/>
            <person name="Jenkins B.D."/>
            <person name="Jiroutova K."/>
            <person name="Jorgensen R.E."/>
            <person name="Joubert Y."/>
            <person name="Kaplan A."/>
            <person name="Kroger N."/>
            <person name="Kroth P.G."/>
            <person name="La Roche J."/>
            <person name="Lindquist E."/>
            <person name="Lommer M."/>
            <person name="Martin-Jezequel V."/>
            <person name="Lopez P.J."/>
            <person name="Lucas S."/>
            <person name="Mangogna M."/>
            <person name="McGinnis K."/>
            <person name="Medlin L.K."/>
            <person name="Montsant A."/>
            <person name="Oudot-Le Secq M.P."/>
            <person name="Napoli C."/>
            <person name="Obornik M."/>
            <person name="Parker M.S."/>
            <person name="Petit J.L."/>
            <person name="Porcel B.M."/>
            <person name="Poulsen N."/>
            <person name="Robison M."/>
            <person name="Rychlewski L."/>
            <person name="Rynearson T.A."/>
            <person name="Schmutz J."/>
            <person name="Shapiro H."/>
            <person name="Siaut M."/>
            <person name="Stanley M."/>
            <person name="Sussman M.R."/>
            <person name="Taylor A.R."/>
            <person name="Vardi A."/>
            <person name="von Dassow P."/>
            <person name="Vyverman W."/>
            <person name="Willis A."/>
            <person name="Wyrwicz L.S."/>
            <person name="Rokhsar D.S."/>
            <person name="Weissenbach J."/>
            <person name="Armbrust E.V."/>
            <person name="Green B.R."/>
            <person name="Van de Peer Y."/>
            <person name="Grigoriev I.V."/>
        </authorList>
    </citation>
    <scope>NUCLEOTIDE SEQUENCE [LARGE SCALE GENOMIC DNA]</scope>
    <source>
        <strain evidence="11 12">CCAP 1055/1</strain>
    </source>
</reference>
<evidence type="ECO:0000256" key="2">
    <source>
        <dbReference type="ARBA" id="ARBA00022448"/>
    </source>
</evidence>
<comment type="subcellular location">
    <subcellularLocation>
        <location evidence="1">Membrane</location>
        <topology evidence="1">Multi-pass membrane protein</topology>
    </subcellularLocation>
</comment>
<dbReference type="RefSeq" id="XP_002177992.1">
    <property type="nucleotide sequence ID" value="XM_002177956.1"/>
</dbReference>
<dbReference type="SUPFAM" id="SSF81324">
    <property type="entry name" value="Voltage-gated potassium channels"/>
    <property type="match status" value="2"/>
</dbReference>
<dbReference type="PANTHER" id="PTHR11003:SF291">
    <property type="entry name" value="IP11374P"/>
    <property type="match status" value="1"/>
</dbReference>
<dbReference type="GO" id="GO:0005509">
    <property type="term" value="F:calcium ion binding"/>
    <property type="evidence" value="ECO:0007669"/>
    <property type="project" value="InterPro"/>
</dbReference>
<reference evidence="12" key="2">
    <citation type="submission" date="2008-08" db="EMBL/GenBank/DDBJ databases">
        <authorList>
            <consortium name="Diatom Consortium"/>
            <person name="Grigoriev I."/>
            <person name="Grimwood J."/>
            <person name="Kuo A."/>
            <person name="Otillar R.P."/>
            <person name="Salamov A."/>
            <person name="Detter J.C."/>
            <person name="Lindquist E."/>
            <person name="Shapiro H."/>
            <person name="Lucas S."/>
            <person name="Glavina del Rio T."/>
            <person name="Pitluck S."/>
            <person name="Rokhsar D."/>
            <person name="Bowler C."/>
        </authorList>
    </citation>
    <scope>GENOME REANNOTATION</scope>
    <source>
        <strain evidence="12">CCAP 1055/1</strain>
    </source>
</reference>
<dbReference type="GO" id="GO:0015271">
    <property type="term" value="F:outward rectifier potassium channel activity"/>
    <property type="evidence" value="ECO:0007669"/>
    <property type="project" value="TreeGrafter"/>
</dbReference>
<dbReference type="PANTHER" id="PTHR11003">
    <property type="entry name" value="POTASSIUM CHANNEL, SUBFAMILY K"/>
    <property type="match status" value="1"/>
</dbReference>
<feature type="transmembrane region" description="Helical" evidence="9">
    <location>
        <begin position="240"/>
        <end position="261"/>
    </location>
</feature>
<evidence type="ECO:0000256" key="5">
    <source>
        <dbReference type="ARBA" id="ARBA00022989"/>
    </source>
</evidence>
<dbReference type="HOGENOM" id="CLU_736644_0_0_1"/>
<dbReference type="GeneID" id="7197210"/>
<keyword evidence="6" id="KW-0406">Ion transport</keyword>
<evidence type="ECO:0000256" key="1">
    <source>
        <dbReference type="ARBA" id="ARBA00004141"/>
    </source>
</evidence>
<evidence type="ECO:0000256" key="4">
    <source>
        <dbReference type="ARBA" id="ARBA00022837"/>
    </source>
</evidence>
<dbReference type="PRINTS" id="PR01333">
    <property type="entry name" value="2POREKCHANEL"/>
</dbReference>
<keyword evidence="3 9" id="KW-0812">Transmembrane</keyword>
<dbReference type="GO" id="GO:0030322">
    <property type="term" value="P:stabilization of membrane potential"/>
    <property type="evidence" value="ECO:0007669"/>
    <property type="project" value="TreeGrafter"/>
</dbReference>
<feature type="transmembrane region" description="Helical" evidence="9">
    <location>
        <begin position="203"/>
        <end position="220"/>
    </location>
</feature>
<dbReference type="Gene3D" id="1.10.287.70">
    <property type="match status" value="2"/>
</dbReference>
<dbReference type="PaxDb" id="2850-Phatr43530"/>
<feature type="transmembrane region" description="Helical" evidence="9">
    <location>
        <begin position="70"/>
        <end position="89"/>
    </location>
</feature>
<feature type="domain" description="EF-hand" evidence="10">
    <location>
        <begin position="287"/>
        <end position="312"/>
    </location>
</feature>
<dbReference type="PROSITE" id="PS50222">
    <property type="entry name" value="EF_HAND_2"/>
    <property type="match status" value="1"/>
</dbReference>
<dbReference type="GO" id="GO:0005737">
    <property type="term" value="C:cytoplasm"/>
    <property type="evidence" value="ECO:0007669"/>
    <property type="project" value="UniProtKB-ARBA"/>
</dbReference>
<dbReference type="EMBL" id="CM000606">
    <property type="protein sequence ID" value="EEC50806.1"/>
    <property type="molecule type" value="Genomic_DNA"/>
</dbReference>
<evidence type="ECO:0000256" key="8">
    <source>
        <dbReference type="ARBA" id="ARBA00023303"/>
    </source>
</evidence>
<dbReference type="InterPro" id="IPR018247">
    <property type="entry name" value="EF_Hand_1_Ca_BS"/>
</dbReference>
<dbReference type="AlphaFoldDB" id="B7FSJ2"/>
<dbReference type="OrthoDB" id="46272at2759"/>
<dbReference type="GO" id="GO:0005886">
    <property type="term" value="C:plasma membrane"/>
    <property type="evidence" value="ECO:0007669"/>
    <property type="project" value="TreeGrafter"/>
</dbReference>
<organism evidence="11 12">
    <name type="scientific">Phaeodactylum tricornutum (strain CCAP 1055/1)</name>
    <dbReference type="NCBI Taxonomy" id="556484"/>
    <lineage>
        <taxon>Eukaryota</taxon>
        <taxon>Sar</taxon>
        <taxon>Stramenopiles</taxon>
        <taxon>Ochrophyta</taxon>
        <taxon>Bacillariophyta</taxon>
        <taxon>Bacillariophyceae</taxon>
        <taxon>Bacillariophycidae</taxon>
        <taxon>Naviculales</taxon>
        <taxon>Phaeodactylaceae</taxon>
        <taxon>Phaeodactylum</taxon>
    </lineage>
</organism>
<keyword evidence="2" id="KW-0813">Transport</keyword>
<evidence type="ECO:0000256" key="6">
    <source>
        <dbReference type="ARBA" id="ARBA00023065"/>
    </source>
</evidence>
<protein>
    <recommendedName>
        <fullName evidence="10">EF-hand domain-containing protein</fullName>
    </recommendedName>
</protein>
<dbReference type="Gene3D" id="1.10.238.10">
    <property type="entry name" value="EF-hand"/>
    <property type="match status" value="1"/>
</dbReference>
<dbReference type="Proteomes" id="UP000000759">
    <property type="component" value="Chromosome 2"/>
</dbReference>
<gene>
    <name evidence="11" type="ORF">PHATRDRAFT_43530</name>
</gene>
<evidence type="ECO:0000313" key="12">
    <source>
        <dbReference type="Proteomes" id="UP000000759"/>
    </source>
</evidence>
<dbReference type="InterPro" id="IPR011992">
    <property type="entry name" value="EF-hand-dom_pair"/>
</dbReference>
<evidence type="ECO:0000256" key="3">
    <source>
        <dbReference type="ARBA" id="ARBA00022692"/>
    </source>
</evidence>
<dbReference type="Pfam" id="PF07885">
    <property type="entry name" value="Ion_trans_2"/>
    <property type="match status" value="2"/>
</dbReference>
<name>B7FSJ2_PHATC</name>
<evidence type="ECO:0000313" key="11">
    <source>
        <dbReference type="EMBL" id="EEC50806.1"/>
    </source>
</evidence>
<sequence>MHIINAFFSLTHVTSLRFRSLFRDSEGQYDEIPSNDEEHPGLHASSSRDHSLTREYEDFSHSWSALRLCLYHAIVYYAIAVFALSFILYKWPIIDSLYFATVVFTTIGYGDLHPTDRSGRVFTIFLSLYGIVILGLFLGILGDAVVEGHNRVVETRRRKLNKKVLDALAQDQGAKKNVAESNGDNGSSSSDDVVEVKSLMQDIWSIVVLEAPIVSLYWVVISGTTVGFGDVTPHTPAMRVAAIFFLPFAVAVLGELLARVASAYMERKQRQTEHEFLSRSLTLCDLETMDADQDGRVDRAEFMIYMLVALQKVEKADVDQVCQFFERLDQTNDGYLTKQDLLDRQWSENFRSSLAG</sequence>
<keyword evidence="5 9" id="KW-1133">Transmembrane helix</keyword>
<evidence type="ECO:0000256" key="9">
    <source>
        <dbReference type="SAM" id="Phobius"/>
    </source>
</evidence>
<keyword evidence="12" id="KW-1185">Reference proteome</keyword>
<dbReference type="InterPro" id="IPR013099">
    <property type="entry name" value="K_chnl_dom"/>
</dbReference>
<dbReference type="KEGG" id="pti:PHATRDRAFT_43530"/>
<keyword evidence="8" id="KW-0407">Ion channel</keyword>
<evidence type="ECO:0000256" key="7">
    <source>
        <dbReference type="ARBA" id="ARBA00023136"/>
    </source>
</evidence>
<accession>B7FSJ2</accession>
<dbReference type="InterPro" id="IPR003280">
    <property type="entry name" value="2pore_dom_K_chnl"/>
</dbReference>
<dbReference type="PROSITE" id="PS00018">
    <property type="entry name" value="EF_HAND_1"/>
    <property type="match status" value="1"/>
</dbReference>
<dbReference type="GO" id="GO:0022841">
    <property type="term" value="F:potassium ion leak channel activity"/>
    <property type="evidence" value="ECO:0007669"/>
    <property type="project" value="TreeGrafter"/>
</dbReference>
<dbReference type="InParanoid" id="B7FSJ2"/>
<feature type="transmembrane region" description="Helical" evidence="9">
    <location>
        <begin position="124"/>
        <end position="146"/>
    </location>
</feature>
<dbReference type="SUPFAM" id="SSF47473">
    <property type="entry name" value="EF-hand"/>
    <property type="match status" value="1"/>
</dbReference>
<keyword evidence="7 9" id="KW-0472">Membrane</keyword>
<dbReference type="InterPro" id="IPR002048">
    <property type="entry name" value="EF_hand_dom"/>
</dbReference>
<dbReference type="eggNOG" id="KOG1418">
    <property type="taxonomic scope" value="Eukaryota"/>
</dbReference>